<dbReference type="Proteomes" id="UP001431634">
    <property type="component" value="Unassembled WGS sequence"/>
</dbReference>
<feature type="transmembrane region" description="Helical" evidence="5">
    <location>
        <begin position="239"/>
        <end position="259"/>
    </location>
</feature>
<feature type="domain" description="ABC transmembrane type-1" evidence="6">
    <location>
        <begin position="64"/>
        <end position="259"/>
    </location>
</feature>
<comment type="caution">
    <text evidence="7">The sequence shown here is derived from an EMBL/GenBank/DDBJ whole genome shotgun (WGS) entry which is preliminary data.</text>
</comment>
<accession>A0ABT6Q0M4</accession>
<evidence type="ECO:0000313" key="7">
    <source>
        <dbReference type="EMBL" id="MDI2090296.1"/>
    </source>
</evidence>
<evidence type="ECO:0000256" key="5">
    <source>
        <dbReference type="RuleBase" id="RU363032"/>
    </source>
</evidence>
<reference evidence="7" key="1">
    <citation type="submission" date="2023-05" db="EMBL/GenBank/DDBJ databases">
        <title>Whole genome sequence of Commensalibacter sp.</title>
        <authorList>
            <person name="Charoenyingcharoen P."/>
            <person name="Yukphan P."/>
        </authorList>
    </citation>
    <scope>NUCLEOTIDE SEQUENCE</scope>
    <source>
        <strain evidence="7">TBRC 16381</strain>
    </source>
</reference>
<feature type="domain" description="ABC transmembrane type-1" evidence="6">
    <location>
        <begin position="375"/>
        <end position="566"/>
    </location>
</feature>
<dbReference type="EMBL" id="JASBAO010000001">
    <property type="protein sequence ID" value="MDI2090296.1"/>
    <property type="molecule type" value="Genomic_DNA"/>
</dbReference>
<feature type="transmembrane region" description="Helical" evidence="5">
    <location>
        <begin position="21"/>
        <end position="42"/>
    </location>
</feature>
<dbReference type="PANTHER" id="PTHR42744">
    <property type="entry name" value="BINDING-PROTEIN-DEPENDENT TRANSPORT SYSTEMS INNER MEMBRANE COMPONENT"/>
    <property type="match status" value="1"/>
</dbReference>
<feature type="transmembrane region" description="Helical" evidence="5">
    <location>
        <begin position="372"/>
        <end position="396"/>
    </location>
</feature>
<dbReference type="Pfam" id="PF00528">
    <property type="entry name" value="BPD_transp_1"/>
    <property type="match status" value="2"/>
</dbReference>
<feature type="transmembrane region" description="Helical" evidence="5">
    <location>
        <begin position="186"/>
        <end position="208"/>
    </location>
</feature>
<sequence>MARDNIPASVTARGKPNVFDVITILCVMALGVYVASVTRQILQPMNMPQAQAIHLDLSYLPEYSLRTMLRMFLALIASVVFTFIFATMAAKSKRAARIIIPILDVLQSVPVLGFLTFTVTFFLALFPGRVLGPELAAVFAIFTSQVWNMTFSMYQALKTLPSDLDEAAKCFGLTSWQRFWKVEVPIAIPGLIWNTMMSMSGGWFMIVYSETITIGDTNIILPGIGSYVGAAIDHKDIHAIFYAVAAMFLVILAYDQLLFRPLVAWSEKFRFENVAAEKDTTPWLLRLMYNTSFIRWGTDRIADICHQIAILPIGKKPSSKSLFSRSGGSQLTTILYALLCIAIGAGAAYYIYITVYTELSISEVIYAFKLGLITLLRVVVMVGVATVIWLPVGIWLGLRPKYAKITQIVAQFMASFPANLLFPFVVMGIVHFHLSTNIWLTPLIILGTQWYILFNVVGGASTFPGDLREVAINFKVKGWLWWFKVMIPAVFPYYVTGALTAFGGAWNASIAAELVSWGSTTLEAEGLGAYIAQATNDGNGFKVGLGMIVMSTFVILFNRVVWHPLYDYAQRRLSLS</sequence>
<protein>
    <submittedName>
        <fullName evidence="7">ABC transporter permease subunit</fullName>
    </submittedName>
</protein>
<evidence type="ECO:0000256" key="2">
    <source>
        <dbReference type="ARBA" id="ARBA00022692"/>
    </source>
</evidence>
<feature type="transmembrane region" description="Helical" evidence="5">
    <location>
        <begin position="334"/>
        <end position="352"/>
    </location>
</feature>
<feature type="transmembrane region" description="Helical" evidence="5">
    <location>
        <begin position="408"/>
        <end position="432"/>
    </location>
</feature>
<dbReference type="InterPro" id="IPR000515">
    <property type="entry name" value="MetI-like"/>
</dbReference>
<dbReference type="CDD" id="cd06261">
    <property type="entry name" value="TM_PBP2"/>
    <property type="match status" value="2"/>
</dbReference>
<evidence type="ECO:0000256" key="4">
    <source>
        <dbReference type="ARBA" id="ARBA00023136"/>
    </source>
</evidence>
<gene>
    <name evidence="7" type="ORF">QJV27_02675</name>
</gene>
<keyword evidence="5" id="KW-0813">Transport</keyword>
<evidence type="ECO:0000313" key="8">
    <source>
        <dbReference type="Proteomes" id="UP001431634"/>
    </source>
</evidence>
<evidence type="ECO:0000256" key="1">
    <source>
        <dbReference type="ARBA" id="ARBA00004651"/>
    </source>
</evidence>
<feature type="transmembrane region" description="Helical" evidence="5">
    <location>
        <begin position="543"/>
        <end position="562"/>
    </location>
</feature>
<dbReference type="SUPFAM" id="SSF161098">
    <property type="entry name" value="MetI-like"/>
    <property type="match status" value="2"/>
</dbReference>
<dbReference type="InterPro" id="IPR035906">
    <property type="entry name" value="MetI-like_sf"/>
</dbReference>
<evidence type="ECO:0000256" key="3">
    <source>
        <dbReference type="ARBA" id="ARBA00022989"/>
    </source>
</evidence>
<dbReference type="RefSeq" id="WP_281447443.1">
    <property type="nucleotide sequence ID" value="NZ_JASBAO010000001.1"/>
</dbReference>
<organism evidence="7 8">
    <name type="scientific">Commensalibacter oyaizuii</name>
    <dbReference type="NCBI Taxonomy" id="3043873"/>
    <lineage>
        <taxon>Bacteria</taxon>
        <taxon>Pseudomonadati</taxon>
        <taxon>Pseudomonadota</taxon>
        <taxon>Alphaproteobacteria</taxon>
        <taxon>Acetobacterales</taxon>
        <taxon>Acetobacteraceae</taxon>
    </lineage>
</organism>
<feature type="transmembrane region" description="Helical" evidence="5">
    <location>
        <begin position="68"/>
        <end position="90"/>
    </location>
</feature>
<dbReference type="PANTHER" id="PTHR42744:SF1">
    <property type="entry name" value="BINDING-PROTEIN-DEPENDENT TRANSPORT SYSTEMS INNER MEMBRANE COMPONENT"/>
    <property type="match status" value="1"/>
</dbReference>
<keyword evidence="4 5" id="KW-0472">Membrane</keyword>
<keyword evidence="2 5" id="KW-0812">Transmembrane</keyword>
<keyword evidence="3 5" id="KW-1133">Transmembrane helix</keyword>
<dbReference type="PROSITE" id="PS50928">
    <property type="entry name" value="ABC_TM1"/>
    <property type="match status" value="2"/>
</dbReference>
<feature type="transmembrane region" description="Helical" evidence="5">
    <location>
        <begin position="135"/>
        <end position="154"/>
    </location>
</feature>
<feature type="transmembrane region" description="Helical" evidence="5">
    <location>
        <begin position="438"/>
        <end position="458"/>
    </location>
</feature>
<comment type="subcellular location">
    <subcellularLocation>
        <location evidence="1 5">Cell membrane</location>
        <topology evidence="1 5">Multi-pass membrane protein</topology>
    </subcellularLocation>
</comment>
<dbReference type="Gene3D" id="1.10.3720.10">
    <property type="entry name" value="MetI-like"/>
    <property type="match status" value="2"/>
</dbReference>
<keyword evidence="8" id="KW-1185">Reference proteome</keyword>
<feature type="transmembrane region" description="Helical" evidence="5">
    <location>
        <begin position="102"/>
        <end position="123"/>
    </location>
</feature>
<proteinExistence type="inferred from homology"/>
<comment type="similarity">
    <text evidence="5">Belongs to the binding-protein-dependent transport system permease family.</text>
</comment>
<feature type="transmembrane region" description="Helical" evidence="5">
    <location>
        <begin position="479"/>
        <end position="506"/>
    </location>
</feature>
<evidence type="ECO:0000259" key="6">
    <source>
        <dbReference type="PROSITE" id="PS50928"/>
    </source>
</evidence>
<name>A0ABT6Q0M4_9PROT</name>